<reference evidence="2" key="1">
    <citation type="journal article" date="2023" name="G3 (Bethesda)">
        <title>Genome assembly and association tests identify interacting loci associated with vigor, precocity, and sex in interspecific pistachio rootstocks.</title>
        <authorList>
            <person name="Palmer W."/>
            <person name="Jacygrad E."/>
            <person name="Sagayaradj S."/>
            <person name="Cavanaugh K."/>
            <person name="Han R."/>
            <person name="Bertier L."/>
            <person name="Beede B."/>
            <person name="Kafkas S."/>
            <person name="Golino D."/>
            <person name="Preece J."/>
            <person name="Michelmore R."/>
        </authorList>
    </citation>
    <scope>NUCLEOTIDE SEQUENCE [LARGE SCALE GENOMIC DNA]</scope>
</reference>
<gene>
    <name evidence="1" type="ORF">Patl1_13907</name>
</gene>
<accession>A0ACC1AT02</accession>
<organism evidence="1 2">
    <name type="scientific">Pistacia atlantica</name>
    <dbReference type="NCBI Taxonomy" id="434234"/>
    <lineage>
        <taxon>Eukaryota</taxon>
        <taxon>Viridiplantae</taxon>
        <taxon>Streptophyta</taxon>
        <taxon>Embryophyta</taxon>
        <taxon>Tracheophyta</taxon>
        <taxon>Spermatophyta</taxon>
        <taxon>Magnoliopsida</taxon>
        <taxon>eudicotyledons</taxon>
        <taxon>Gunneridae</taxon>
        <taxon>Pentapetalae</taxon>
        <taxon>rosids</taxon>
        <taxon>malvids</taxon>
        <taxon>Sapindales</taxon>
        <taxon>Anacardiaceae</taxon>
        <taxon>Pistacia</taxon>
    </lineage>
</organism>
<keyword evidence="2" id="KW-1185">Reference proteome</keyword>
<evidence type="ECO:0000313" key="1">
    <source>
        <dbReference type="EMBL" id="KAJ0089825.1"/>
    </source>
</evidence>
<name>A0ACC1AT02_9ROSI</name>
<proteinExistence type="predicted"/>
<protein>
    <submittedName>
        <fullName evidence="1">Uncharacterized protein</fullName>
    </submittedName>
</protein>
<evidence type="ECO:0000313" key="2">
    <source>
        <dbReference type="Proteomes" id="UP001164250"/>
    </source>
</evidence>
<sequence length="106" mass="12230">MVLPWIETTRKDILSLSLNDTSSVELEMQVSGGENLACQGKSDHEEINNDGETVTNNVEVEMQVNVEEKFQCKENNDAKIESIRKRTRSKRRRTEEQHKQAKVKIK</sequence>
<dbReference type="Proteomes" id="UP001164250">
    <property type="component" value="Chromosome 8"/>
</dbReference>
<comment type="caution">
    <text evidence="1">The sequence shown here is derived from an EMBL/GenBank/DDBJ whole genome shotgun (WGS) entry which is preliminary data.</text>
</comment>
<dbReference type="EMBL" id="CM047904">
    <property type="protein sequence ID" value="KAJ0089825.1"/>
    <property type="molecule type" value="Genomic_DNA"/>
</dbReference>